<dbReference type="EMBL" id="FZOD01000131">
    <property type="protein sequence ID" value="SNT64697.1"/>
    <property type="molecule type" value="Genomic_DNA"/>
</dbReference>
<dbReference type="Proteomes" id="UP000198282">
    <property type="component" value="Unassembled WGS sequence"/>
</dbReference>
<dbReference type="AlphaFoldDB" id="A0A239PCA7"/>
<keyword evidence="2" id="KW-1185">Reference proteome</keyword>
<organism evidence="1 2">
    <name type="scientific">Streptosporangium subroseum</name>
    <dbReference type="NCBI Taxonomy" id="106412"/>
    <lineage>
        <taxon>Bacteria</taxon>
        <taxon>Bacillati</taxon>
        <taxon>Actinomycetota</taxon>
        <taxon>Actinomycetes</taxon>
        <taxon>Streptosporangiales</taxon>
        <taxon>Streptosporangiaceae</taxon>
        <taxon>Streptosporangium</taxon>
    </lineage>
</organism>
<name>A0A239PCA7_9ACTN</name>
<protein>
    <submittedName>
        <fullName evidence="1">Uncharacterized protein</fullName>
    </submittedName>
</protein>
<evidence type="ECO:0000313" key="2">
    <source>
        <dbReference type="Proteomes" id="UP000198282"/>
    </source>
</evidence>
<reference evidence="1 2" key="1">
    <citation type="submission" date="2017-06" db="EMBL/GenBank/DDBJ databases">
        <authorList>
            <person name="Kim H.J."/>
            <person name="Triplett B.A."/>
        </authorList>
    </citation>
    <scope>NUCLEOTIDE SEQUENCE [LARGE SCALE GENOMIC DNA]</scope>
    <source>
        <strain evidence="1 2">CGMCC 4.2132</strain>
    </source>
</reference>
<proteinExistence type="predicted"/>
<accession>A0A239PCA7</accession>
<evidence type="ECO:0000313" key="1">
    <source>
        <dbReference type="EMBL" id="SNT64697.1"/>
    </source>
</evidence>
<gene>
    <name evidence="1" type="ORF">SAMN05216276_11313</name>
</gene>
<sequence length="81" mass="8230">MTASALAAFTTYLDRCALAANMVAAYRRQAFAYRELSCSTVPATVASGLRGGCNLDATCQNALNVVTVPAGTASAARGADP</sequence>